<evidence type="ECO:0000313" key="2">
    <source>
        <dbReference type="Proteomes" id="UP001066276"/>
    </source>
</evidence>
<gene>
    <name evidence="1" type="ORF">NDU88_000379</name>
</gene>
<comment type="caution">
    <text evidence="1">The sequence shown here is derived from an EMBL/GenBank/DDBJ whole genome shotgun (WGS) entry which is preliminary data.</text>
</comment>
<evidence type="ECO:0008006" key="3">
    <source>
        <dbReference type="Google" id="ProtNLM"/>
    </source>
</evidence>
<name>A0AAV7S9C9_PLEWA</name>
<dbReference type="Gene3D" id="3.30.200.20">
    <property type="entry name" value="Phosphorylase Kinase, domain 1"/>
    <property type="match status" value="1"/>
</dbReference>
<dbReference type="EMBL" id="JANPWB010000008">
    <property type="protein sequence ID" value="KAJ1159875.1"/>
    <property type="molecule type" value="Genomic_DNA"/>
</dbReference>
<proteinExistence type="predicted"/>
<accession>A0AAV7S9C9</accession>
<dbReference type="AlphaFoldDB" id="A0AAV7S9C9"/>
<reference evidence="1" key="1">
    <citation type="journal article" date="2022" name="bioRxiv">
        <title>Sequencing and chromosome-scale assembly of the giantPleurodeles waltlgenome.</title>
        <authorList>
            <person name="Brown T."/>
            <person name="Elewa A."/>
            <person name="Iarovenko S."/>
            <person name="Subramanian E."/>
            <person name="Araus A.J."/>
            <person name="Petzold A."/>
            <person name="Susuki M."/>
            <person name="Suzuki K.-i.T."/>
            <person name="Hayashi T."/>
            <person name="Toyoda A."/>
            <person name="Oliveira C."/>
            <person name="Osipova E."/>
            <person name="Leigh N.D."/>
            <person name="Simon A."/>
            <person name="Yun M.H."/>
        </authorList>
    </citation>
    <scope>NUCLEOTIDE SEQUENCE</scope>
    <source>
        <strain evidence="1">20211129_DDA</strain>
        <tissue evidence="1">Liver</tissue>
    </source>
</reference>
<dbReference type="Proteomes" id="UP001066276">
    <property type="component" value="Chromosome 4_2"/>
</dbReference>
<sequence length="135" mass="15179">MRVRKSHGAPPHRPEVVELLEVAQNSTPEFVMQDLSALHFFKLLHTGHHAMVWSGTFNGEDVAIKTFRASSKTNYLNEWQVLSSMTPMNPESVVRFLTAGCYEGEEQEKAQCLILQYHPAVSTSGATRGLVMFQM</sequence>
<dbReference type="SUPFAM" id="SSF56112">
    <property type="entry name" value="Protein kinase-like (PK-like)"/>
    <property type="match status" value="1"/>
</dbReference>
<protein>
    <recommendedName>
        <fullName evidence="3">Protein kinase domain-containing protein</fullName>
    </recommendedName>
</protein>
<evidence type="ECO:0000313" key="1">
    <source>
        <dbReference type="EMBL" id="KAJ1159875.1"/>
    </source>
</evidence>
<dbReference type="InterPro" id="IPR011009">
    <property type="entry name" value="Kinase-like_dom_sf"/>
</dbReference>
<organism evidence="1 2">
    <name type="scientific">Pleurodeles waltl</name>
    <name type="common">Iberian ribbed newt</name>
    <dbReference type="NCBI Taxonomy" id="8319"/>
    <lineage>
        <taxon>Eukaryota</taxon>
        <taxon>Metazoa</taxon>
        <taxon>Chordata</taxon>
        <taxon>Craniata</taxon>
        <taxon>Vertebrata</taxon>
        <taxon>Euteleostomi</taxon>
        <taxon>Amphibia</taxon>
        <taxon>Batrachia</taxon>
        <taxon>Caudata</taxon>
        <taxon>Salamandroidea</taxon>
        <taxon>Salamandridae</taxon>
        <taxon>Pleurodelinae</taxon>
        <taxon>Pleurodeles</taxon>
    </lineage>
</organism>
<keyword evidence="2" id="KW-1185">Reference proteome</keyword>